<evidence type="ECO:0000259" key="1">
    <source>
        <dbReference type="SMART" id="SM00460"/>
    </source>
</evidence>
<sequence length="423" mass="48237">MLFEGAKSLIIPTFVTTFVIYMRSVYLLLAVIISFSVSVSAQPKERVSTEPPASASLNIPEGDSRTPAALSQYLRAHTASNKEFVRHLYSWIVWNISYDIANMYNPGYYKDTLDAANKTLATRTGVCQGYANLYYLTCKEAGIPVQLIGGYTKTQGRIDNASHAWVAVKPDSVWYMSDPTWGAGVVNNNKFVRKPVDSYFLVAPAAFIRTHMPFDPLWQLLEHPVRNEEFRDNSWTAAAGRSIFHYKDSLETYNTMKDDLLKYQLVINRIEGMGITNQMISHELVYYKNLVTFIADNRKVVAQNRAVDEFNASSSRYNRAVNLFNEYVQFKNNQFKPAKADQAIKQMVDAISKKLSESKQGLAGLNREEPSLKHNITELEESLSVLQKRVEEEQAFVEKYIRTGKLFRKSLFYKTTWMGIPLN</sequence>
<reference evidence="3" key="1">
    <citation type="submission" date="2009-08" db="EMBL/GenBank/DDBJ databases">
        <title>The complete genome of Chitinophaga pinensis DSM 2588.</title>
        <authorList>
            <consortium name="US DOE Joint Genome Institute (JGI-PGF)"/>
            <person name="Lucas S."/>
            <person name="Copeland A."/>
            <person name="Lapidus A."/>
            <person name="Glavina del Rio T."/>
            <person name="Dalin E."/>
            <person name="Tice H."/>
            <person name="Bruce D."/>
            <person name="Goodwin L."/>
            <person name="Pitluck S."/>
            <person name="Kyrpides N."/>
            <person name="Mavromatis K."/>
            <person name="Ivanova N."/>
            <person name="Mikhailova N."/>
            <person name="Sims D."/>
            <person name="Meinche L."/>
            <person name="Brettin T."/>
            <person name="Detter J.C."/>
            <person name="Han C."/>
            <person name="Larimer F."/>
            <person name="Land M."/>
            <person name="Hauser L."/>
            <person name="Markowitz V."/>
            <person name="Cheng J.-F."/>
            <person name="Hugenholtz P."/>
            <person name="Woyke T."/>
            <person name="Wu D."/>
            <person name="Spring S."/>
            <person name="Klenk H.-P."/>
            <person name="Eisen J.A."/>
        </authorList>
    </citation>
    <scope>NUCLEOTIDE SEQUENCE [LARGE SCALE GENOMIC DNA]</scope>
    <source>
        <strain evidence="3">ATCC 43595 / DSM 2588 / LMG 13176 / NBRC 15968 / NCIMB 11800 / UQM 2034</strain>
    </source>
</reference>
<dbReference type="Pfam" id="PF01841">
    <property type="entry name" value="Transglut_core"/>
    <property type="match status" value="1"/>
</dbReference>
<dbReference type="AlphaFoldDB" id="A0A979G1Q1"/>
<dbReference type="SUPFAM" id="SSF54001">
    <property type="entry name" value="Cysteine proteinases"/>
    <property type="match status" value="1"/>
</dbReference>
<dbReference type="InterPro" id="IPR052557">
    <property type="entry name" value="CAP/Cytokinesis_protein"/>
</dbReference>
<accession>A0A979G1Q1</accession>
<proteinExistence type="predicted"/>
<dbReference type="GO" id="GO:0005737">
    <property type="term" value="C:cytoplasm"/>
    <property type="evidence" value="ECO:0007669"/>
    <property type="project" value="TreeGrafter"/>
</dbReference>
<dbReference type="EMBL" id="CP001699">
    <property type="protein sequence ID" value="ACU59200.1"/>
    <property type="molecule type" value="Genomic_DNA"/>
</dbReference>
<organism evidence="2 3">
    <name type="scientific">Chitinophaga pinensis (strain ATCC 43595 / DSM 2588 / LMG 13176 / NBRC 15968 / NCIMB 11800 / UQM 2034)</name>
    <dbReference type="NCBI Taxonomy" id="485918"/>
    <lineage>
        <taxon>Bacteria</taxon>
        <taxon>Pseudomonadati</taxon>
        <taxon>Bacteroidota</taxon>
        <taxon>Chitinophagia</taxon>
        <taxon>Chitinophagales</taxon>
        <taxon>Chitinophagaceae</taxon>
        <taxon>Chitinophaga</taxon>
    </lineage>
</organism>
<dbReference type="KEGG" id="cpi:Cpin_1704"/>
<name>A0A979G1Q1_CHIPD</name>
<dbReference type="InterPro" id="IPR038765">
    <property type="entry name" value="Papain-like_cys_pep_sf"/>
</dbReference>
<evidence type="ECO:0000313" key="2">
    <source>
        <dbReference type="EMBL" id="ACU59200.1"/>
    </source>
</evidence>
<gene>
    <name evidence="2" type="ordered locus">Cpin_1704</name>
</gene>
<feature type="domain" description="Transglutaminase-like" evidence="1">
    <location>
        <begin position="119"/>
        <end position="181"/>
    </location>
</feature>
<dbReference type="Gene3D" id="3.10.620.30">
    <property type="match status" value="1"/>
</dbReference>
<reference evidence="2 3" key="2">
    <citation type="journal article" date="2010" name="Stand. Genomic Sci.">
        <title>Complete genome sequence of Chitinophaga pinensis type strain (UQM 2034).</title>
        <authorList>
            <person name="Glavina Del Rio T."/>
            <person name="Abt B."/>
            <person name="Spring S."/>
            <person name="Lapidus A."/>
            <person name="Nolan M."/>
            <person name="Tice H."/>
            <person name="Copeland A."/>
            <person name="Cheng J.F."/>
            <person name="Chen F."/>
            <person name="Bruce D."/>
            <person name="Goodwin L."/>
            <person name="Pitluck S."/>
            <person name="Ivanova N."/>
            <person name="Mavromatis K."/>
            <person name="Mikhailova N."/>
            <person name="Pati A."/>
            <person name="Chen A."/>
            <person name="Palaniappan K."/>
            <person name="Land M."/>
            <person name="Hauser L."/>
            <person name="Chang Y.J."/>
            <person name="Jeffries C.D."/>
            <person name="Chain P."/>
            <person name="Saunders E."/>
            <person name="Detter J.C."/>
            <person name="Brettin T."/>
            <person name="Rohde M."/>
            <person name="Goker M."/>
            <person name="Bristow J."/>
            <person name="Eisen J.A."/>
            <person name="Markowitz V."/>
            <person name="Hugenholtz P."/>
            <person name="Kyrpides N.C."/>
            <person name="Klenk H.P."/>
            <person name="Lucas S."/>
        </authorList>
    </citation>
    <scope>NUCLEOTIDE SEQUENCE [LARGE SCALE GENOMIC DNA]</scope>
    <source>
        <strain evidence="3">ATCC 43595 / DSM 2588 / LMG 13176 / NBRC 15968 / NCIMB 11800 / UQM 2034</strain>
    </source>
</reference>
<dbReference type="Proteomes" id="UP000002215">
    <property type="component" value="Chromosome"/>
</dbReference>
<evidence type="ECO:0000313" key="3">
    <source>
        <dbReference type="Proteomes" id="UP000002215"/>
    </source>
</evidence>
<dbReference type="PANTHER" id="PTHR46333">
    <property type="entry name" value="CYTOKINESIS PROTEIN 3"/>
    <property type="match status" value="1"/>
</dbReference>
<dbReference type="PANTHER" id="PTHR46333:SF2">
    <property type="entry name" value="CYTOKINESIS PROTEIN 3"/>
    <property type="match status" value="1"/>
</dbReference>
<protein>
    <submittedName>
        <fullName evidence="2">Transglutaminase domain protein</fullName>
    </submittedName>
</protein>
<dbReference type="InterPro" id="IPR002931">
    <property type="entry name" value="Transglutaminase-like"/>
</dbReference>
<dbReference type="SMART" id="SM00460">
    <property type="entry name" value="TGc"/>
    <property type="match status" value="1"/>
</dbReference>